<dbReference type="InterPro" id="IPR029033">
    <property type="entry name" value="His_PPase_superfam"/>
</dbReference>
<dbReference type="Proteomes" id="UP000468591">
    <property type="component" value="Unassembled WGS sequence"/>
</dbReference>
<accession>A0A6P0CDX3</accession>
<keyword evidence="3" id="KW-1185">Reference proteome</keyword>
<sequence>MKHILILLIAVLMPMAAASQDFDSFKRSDVVGLMRHALAPGTGDPAGFDLADCATQRTLDDRGREQARLTGAALRAAGVTFDEVWTSQWCRAKNTAKLLDVGPVIEVPALNSHFAGQGDRVGQTRDMRAKLSSLPEGTRVLLVSHQVNISALTGSGTSSGEIIAARRDADGQLEVLDSYLIAP</sequence>
<proteinExistence type="predicted"/>
<dbReference type="InterPro" id="IPR013078">
    <property type="entry name" value="His_Pase_superF_clade-1"/>
</dbReference>
<name>A0A6P0CDX3_9RHOB</name>
<evidence type="ECO:0000313" key="2">
    <source>
        <dbReference type="EMBL" id="NEK23550.1"/>
    </source>
</evidence>
<dbReference type="CDD" id="cd07067">
    <property type="entry name" value="HP_PGM_like"/>
    <property type="match status" value="1"/>
</dbReference>
<keyword evidence="1" id="KW-0732">Signal</keyword>
<protein>
    <submittedName>
        <fullName evidence="2">Histidine phosphatase family protein</fullName>
    </submittedName>
</protein>
<organism evidence="2 3">
    <name type="scientific">Sulfitobacter sediminilitoris</name>
    <dbReference type="NCBI Taxonomy" id="2698830"/>
    <lineage>
        <taxon>Bacteria</taxon>
        <taxon>Pseudomonadati</taxon>
        <taxon>Pseudomonadota</taxon>
        <taxon>Alphaproteobacteria</taxon>
        <taxon>Rhodobacterales</taxon>
        <taxon>Roseobacteraceae</taxon>
        <taxon>Sulfitobacter</taxon>
    </lineage>
</organism>
<evidence type="ECO:0000313" key="3">
    <source>
        <dbReference type="Proteomes" id="UP000468591"/>
    </source>
</evidence>
<evidence type="ECO:0000256" key="1">
    <source>
        <dbReference type="SAM" id="SignalP"/>
    </source>
</evidence>
<dbReference type="RefSeq" id="WP_164354469.1">
    <property type="nucleotide sequence ID" value="NZ_JAABNT010000008.1"/>
</dbReference>
<dbReference type="Pfam" id="PF00300">
    <property type="entry name" value="His_Phos_1"/>
    <property type="match status" value="1"/>
</dbReference>
<feature type="chain" id="PRO_5026922426" evidence="1">
    <location>
        <begin position="19"/>
        <end position="183"/>
    </location>
</feature>
<gene>
    <name evidence="2" type="ORF">GV827_14185</name>
</gene>
<feature type="signal peptide" evidence="1">
    <location>
        <begin position="1"/>
        <end position="18"/>
    </location>
</feature>
<comment type="caution">
    <text evidence="2">The sequence shown here is derived from an EMBL/GenBank/DDBJ whole genome shotgun (WGS) entry which is preliminary data.</text>
</comment>
<dbReference type="AlphaFoldDB" id="A0A6P0CDX3"/>
<dbReference type="Gene3D" id="3.40.50.1240">
    <property type="entry name" value="Phosphoglycerate mutase-like"/>
    <property type="match status" value="1"/>
</dbReference>
<dbReference type="EMBL" id="JAABNT010000008">
    <property type="protein sequence ID" value="NEK23550.1"/>
    <property type="molecule type" value="Genomic_DNA"/>
</dbReference>
<dbReference type="SUPFAM" id="SSF53254">
    <property type="entry name" value="Phosphoglycerate mutase-like"/>
    <property type="match status" value="1"/>
</dbReference>
<reference evidence="2 3" key="1">
    <citation type="submission" date="2020-01" db="EMBL/GenBank/DDBJ databases">
        <title>Sulfitobacter sediminilitoris sp. nov., isolated from a tidal flat.</title>
        <authorList>
            <person name="Park S."/>
            <person name="Yoon J.-H."/>
        </authorList>
    </citation>
    <scope>NUCLEOTIDE SEQUENCE [LARGE SCALE GENOMIC DNA]</scope>
    <source>
        <strain evidence="2 3">JBTF-M27</strain>
    </source>
</reference>